<dbReference type="PANTHER" id="PTHR37292:SF2">
    <property type="entry name" value="DUF262 DOMAIN-CONTAINING PROTEIN"/>
    <property type="match status" value="1"/>
</dbReference>
<comment type="caution">
    <text evidence="2">The sequence shown here is derived from an EMBL/GenBank/DDBJ whole genome shotgun (WGS) entry which is preliminary data.</text>
</comment>
<feature type="domain" description="GmrSD restriction endonucleases N-terminal" evidence="1">
    <location>
        <begin position="18"/>
        <end position="249"/>
    </location>
</feature>
<evidence type="ECO:0000313" key="3">
    <source>
        <dbReference type="Proteomes" id="UP000618733"/>
    </source>
</evidence>
<evidence type="ECO:0000313" key="2">
    <source>
        <dbReference type="EMBL" id="MBK0421838.1"/>
    </source>
</evidence>
<proteinExistence type="predicted"/>
<dbReference type="Pfam" id="PF03235">
    <property type="entry name" value="GmrSD_N"/>
    <property type="match status" value="1"/>
</dbReference>
<organism evidence="2 3">
    <name type="scientific">Leucobacter edaphi</name>
    <dbReference type="NCBI Taxonomy" id="2796472"/>
    <lineage>
        <taxon>Bacteria</taxon>
        <taxon>Bacillati</taxon>
        <taxon>Actinomycetota</taxon>
        <taxon>Actinomycetes</taxon>
        <taxon>Micrococcales</taxon>
        <taxon>Microbacteriaceae</taxon>
        <taxon>Leucobacter</taxon>
    </lineage>
</organism>
<evidence type="ECO:0000259" key="1">
    <source>
        <dbReference type="Pfam" id="PF03235"/>
    </source>
</evidence>
<accession>A0A934QCB5</accession>
<dbReference type="PANTHER" id="PTHR37292">
    <property type="entry name" value="VNG6097C"/>
    <property type="match status" value="1"/>
</dbReference>
<dbReference type="RefSeq" id="WP_200132053.1">
    <property type="nucleotide sequence ID" value="NZ_JAEHOI010000006.1"/>
</dbReference>
<name>A0A934QCB5_9MICO</name>
<gene>
    <name evidence="2" type="ORF">JD292_07100</name>
</gene>
<reference evidence="2" key="1">
    <citation type="submission" date="2020-12" db="EMBL/GenBank/DDBJ databases">
        <title>Leucobacter sp. CAS2, isolated from Chromium sludge.</title>
        <authorList>
            <person name="Xu Z."/>
        </authorList>
    </citation>
    <scope>NUCLEOTIDE SEQUENCE</scope>
    <source>
        <strain evidence="2">CSA2</strain>
    </source>
</reference>
<dbReference type="EMBL" id="JAEHOI010000006">
    <property type="protein sequence ID" value="MBK0421838.1"/>
    <property type="molecule type" value="Genomic_DNA"/>
</dbReference>
<dbReference type="Proteomes" id="UP000618733">
    <property type="component" value="Unassembled WGS sequence"/>
</dbReference>
<keyword evidence="3" id="KW-1185">Reference proteome</keyword>
<dbReference type="InterPro" id="IPR004919">
    <property type="entry name" value="GmrSD_N"/>
</dbReference>
<sequence>MSFETPQFQLAEYVKWARDGKLQLPDFQREYKWDDERVRQLIVTVLRGHPMGIVMLLQTGNEQVRFKPKPIAGSGAPRDVTPEWLLLDGQQRLTSLTQAFSGERVVATRDVRGKLMDRRYFVDVRVSVEGDARIDDAVISLPADGIERTNFGREVKIDLSTPEKQVAAGMVPVSLFLDTFALFEHVRRIAGRDAGDAFINEVVQPTSAYRIPAISLDRRTSKAAVATVFEKVNTGGVPLTVFELLTSTFAGDAEYFEEHGKDFRLKDDWADIERSFAQYPVLADTRSVEFLQGVSLLETLRRNRESTAQRPPAVSAKREDLLKLELPSYLAWRDKLRKGFLWAARFLVDQCVFDTRFLPYSTQIVPLAVVRVLLGDQADSHGVQARLRRWYWSGVLGEKYGSSTETRFARDVEQVPGWASGETEVLPLTVADATFNEWRLYTLRSRNSAAYKGIYALQVAKGAVDWIANHRFDLQTHKDLATDIHHVFPKAWAVEHGIELEQYDSIVNKTPLAARTNRAIGGVAPSQYLTRVERESRLSRAEVDELLITHGLDAAAMRADDFEAHFAYRREYLLKLVEEAMGSPVQREITTATNSAVVAKAAGAGFDLDDEIGDTGD</sequence>
<dbReference type="AlphaFoldDB" id="A0A934QCB5"/>
<protein>
    <submittedName>
        <fullName evidence="2">DUF262 domain-containing protein</fullName>
    </submittedName>
</protein>